<evidence type="ECO:0000256" key="5">
    <source>
        <dbReference type="ARBA" id="ARBA00023212"/>
    </source>
</evidence>
<name>A0A0H2R9J7_9AGAM</name>
<evidence type="ECO:0008006" key="11">
    <source>
        <dbReference type="Google" id="ProtNLM"/>
    </source>
</evidence>
<dbReference type="Pfam" id="PF04130">
    <property type="entry name" value="GCP_C_terminal"/>
    <property type="match status" value="1"/>
</dbReference>
<protein>
    <recommendedName>
        <fullName evidence="11">Spindle pole body component</fullName>
    </recommendedName>
</protein>
<evidence type="ECO:0000259" key="7">
    <source>
        <dbReference type="Pfam" id="PF04130"/>
    </source>
</evidence>
<dbReference type="GO" id="GO:0007020">
    <property type="term" value="P:microtubule nucleation"/>
    <property type="evidence" value="ECO:0007669"/>
    <property type="project" value="InterPro"/>
</dbReference>
<feature type="compositionally biased region" description="Acidic residues" evidence="6">
    <location>
        <begin position="1028"/>
        <end position="1039"/>
    </location>
</feature>
<dbReference type="Gene3D" id="1.20.120.1900">
    <property type="entry name" value="Gamma-tubulin complex, C-terminal domain"/>
    <property type="match status" value="1"/>
</dbReference>
<dbReference type="GO" id="GO:0000278">
    <property type="term" value="P:mitotic cell cycle"/>
    <property type="evidence" value="ECO:0007669"/>
    <property type="project" value="TreeGrafter"/>
</dbReference>
<dbReference type="STRING" id="27342.A0A0H2R9J7"/>
<keyword evidence="5" id="KW-0206">Cytoskeleton</keyword>
<dbReference type="GO" id="GO:0043015">
    <property type="term" value="F:gamma-tubulin binding"/>
    <property type="evidence" value="ECO:0007669"/>
    <property type="project" value="InterPro"/>
</dbReference>
<dbReference type="GO" id="GO:0005816">
    <property type="term" value="C:spindle pole body"/>
    <property type="evidence" value="ECO:0007669"/>
    <property type="project" value="UniProtKB-ARBA"/>
</dbReference>
<proteinExistence type="inferred from homology"/>
<feature type="region of interest" description="Disordered" evidence="6">
    <location>
        <begin position="1"/>
        <end position="57"/>
    </location>
</feature>
<dbReference type="Proteomes" id="UP000053477">
    <property type="component" value="Unassembled WGS sequence"/>
</dbReference>
<dbReference type="InterPro" id="IPR007259">
    <property type="entry name" value="GCP"/>
</dbReference>
<comment type="subcellular location">
    <subcellularLocation>
        <location evidence="1">Cytoplasm</location>
        <location evidence="1">Cytoskeleton</location>
    </subcellularLocation>
</comment>
<evidence type="ECO:0000313" key="10">
    <source>
        <dbReference type="Proteomes" id="UP000053477"/>
    </source>
</evidence>
<dbReference type="InterPro" id="IPR041470">
    <property type="entry name" value="GCP_N"/>
</dbReference>
<evidence type="ECO:0000256" key="3">
    <source>
        <dbReference type="ARBA" id="ARBA00022490"/>
    </source>
</evidence>
<dbReference type="GO" id="GO:0051225">
    <property type="term" value="P:spindle assembly"/>
    <property type="evidence" value="ECO:0007669"/>
    <property type="project" value="TreeGrafter"/>
</dbReference>
<organism evidence="9 10">
    <name type="scientific">Schizopora paradoxa</name>
    <dbReference type="NCBI Taxonomy" id="27342"/>
    <lineage>
        <taxon>Eukaryota</taxon>
        <taxon>Fungi</taxon>
        <taxon>Dikarya</taxon>
        <taxon>Basidiomycota</taxon>
        <taxon>Agaricomycotina</taxon>
        <taxon>Agaricomycetes</taxon>
        <taxon>Hymenochaetales</taxon>
        <taxon>Schizoporaceae</taxon>
        <taxon>Schizopora</taxon>
    </lineage>
</organism>
<dbReference type="InterPro" id="IPR040457">
    <property type="entry name" value="GCP_C"/>
</dbReference>
<dbReference type="CDD" id="cd22572">
    <property type="entry name" value="GCP5_NTD"/>
    <property type="match status" value="1"/>
</dbReference>
<dbReference type="GO" id="GO:0051321">
    <property type="term" value="P:meiotic cell cycle"/>
    <property type="evidence" value="ECO:0007669"/>
    <property type="project" value="TreeGrafter"/>
</dbReference>
<sequence>MNRPPSSHSMRPPSSAASRPASSLSRPSSSASHRTASRLSNRPVSRHSTKPPTRQSIRVAPLIQSLVSLVTGFTEENDETAYNDAIELASKKIDSVTKQGMGIDMQTVEARLKGLAKKSRIKSRDTLADALDISRASLRVEAERESDLDSEIKTSRLPDHMQFLLALASVPSDDTLEYASRLVEATRNPPLPDPGLTWKDILAEEPFEGQHWEGVYGLPTGSVKSEFMHSADSDDESPPLSPISDDDDLENLSLNDQTEESEVSFDVQTPPLEEEHNTAPGLLSQALLLREELESLQRKQYWRDNWRTDADVSRPFDISDAATLGPSLERNLDTAEGVVLTNVENKKYINEHDAVREVLLTLQSHSSIIFRTHYDEAGKFQAIKISETAPMLLHFSRASQASLLSVFATHATSLAHLRLFSKAVVSSVTQTSSSGEKWHLARTVEAFAEAVDAQVRKVSLWCSNREEVMLRSMSKDVAVVVSLLDLSKAFRDEFSETFPSLLDILSSTFRNLPLPLDDCSAMHRQGSPSTQSSTLLDALFTKAQSMRTFGDMKTSTALMEVFIATAEPVWRMSSRWLSDGIFGTTTPGTSHLEDEFYIESNELSVSDRDFWSDGHVLRTATLLQAGDQDDSLCVPVFLRPTADSLLSAGKSMGLLRILDDQGDIKPDVLKNLGTTQLPAFRQFLTDALKALTDESDSGGDSPLEAFRHDRSLTIDDFTLILRERLLPRCQTVEKTLLRVLFSDCQFFEHLSSIEGLFIMHKGDAMADFCEIIFSKMDERKSWIDFHFLNSAFRDTVDYQRNKWINSALVRLTYRALSSSPDSSTARQSVRGIAGLCVEYAAPFPLYYIFDQPCIQAYNEIFVLLVQLRRAKTVLDGILFRRNVTFGLRASESKALYATRGRLSWIVNTIYNFIGQNVLQVETLRLREQLANAVSLDEVIILHRSHLERMTLGCFLDSKTANVRKAILSILDLCMVFGRNFASLSGDANLSSIDASRLSISVSRHKSRRLRRQNKDVISFLDSRPLSLLDDDSEDSDSDTENFTADREPEEVDVSLHQEESDPFSKNEKISADLDGLVRFVRYSVESLSTNASSNKDAGAFEVLSFALQDWDL</sequence>
<dbReference type="PANTHER" id="PTHR19302:SF33">
    <property type="entry name" value="GAMMA-TUBULIN COMPLEX COMPONENT 5"/>
    <property type="match status" value="1"/>
</dbReference>
<feature type="region of interest" description="Disordered" evidence="6">
    <location>
        <begin position="226"/>
        <end position="251"/>
    </location>
</feature>
<feature type="compositionally biased region" description="Low complexity" evidence="6">
    <location>
        <begin position="1"/>
        <end position="40"/>
    </location>
</feature>
<evidence type="ECO:0000259" key="8">
    <source>
        <dbReference type="Pfam" id="PF17681"/>
    </source>
</evidence>
<dbReference type="GO" id="GO:0005874">
    <property type="term" value="C:microtubule"/>
    <property type="evidence" value="ECO:0007669"/>
    <property type="project" value="UniProtKB-KW"/>
</dbReference>
<evidence type="ECO:0000256" key="6">
    <source>
        <dbReference type="SAM" id="MobiDB-lite"/>
    </source>
</evidence>
<gene>
    <name evidence="9" type="ORF">SCHPADRAFT_605654</name>
</gene>
<reference evidence="9 10" key="1">
    <citation type="submission" date="2015-04" db="EMBL/GenBank/DDBJ databases">
        <title>Complete genome sequence of Schizopora paradoxa KUC8140, a cosmopolitan wood degrader in East Asia.</title>
        <authorList>
            <consortium name="DOE Joint Genome Institute"/>
            <person name="Min B."/>
            <person name="Park H."/>
            <person name="Jang Y."/>
            <person name="Kim J.-J."/>
            <person name="Kim K.H."/>
            <person name="Pangilinan J."/>
            <person name="Lipzen A."/>
            <person name="Riley R."/>
            <person name="Grigoriev I.V."/>
            <person name="Spatafora J.W."/>
            <person name="Choi I.-G."/>
        </authorList>
    </citation>
    <scope>NUCLEOTIDE SEQUENCE [LARGE SCALE GENOMIC DNA]</scope>
    <source>
        <strain evidence="9 10">KUC8140</strain>
    </source>
</reference>
<evidence type="ECO:0000256" key="4">
    <source>
        <dbReference type="ARBA" id="ARBA00022701"/>
    </source>
</evidence>
<evidence type="ECO:0000313" key="9">
    <source>
        <dbReference type="EMBL" id="KLO08519.1"/>
    </source>
</evidence>
<comment type="similarity">
    <text evidence="2">Belongs to the TUBGCP family.</text>
</comment>
<dbReference type="OrthoDB" id="66546at2759"/>
<keyword evidence="3" id="KW-0963">Cytoplasm</keyword>
<dbReference type="InParanoid" id="A0A0H2R9J7"/>
<keyword evidence="4" id="KW-0493">Microtubule</keyword>
<dbReference type="GO" id="GO:0051011">
    <property type="term" value="F:microtubule minus-end binding"/>
    <property type="evidence" value="ECO:0007669"/>
    <property type="project" value="TreeGrafter"/>
</dbReference>
<accession>A0A0H2R9J7</accession>
<feature type="region of interest" description="Disordered" evidence="6">
    <location>
        <begin position="1028"/>
        <end position="1060"/>
    </location>
</feature>
<dbReference type="Pfam" id="PF17681">
    <property type="entry name" value="GCP_N_terminal"/>
    <property type="match status" value="1"/>
</dbReference>
<feature type="domain" description="Gamma tubulin complex component protein N-terminal" evidence="8">
    <location>
        <begin position="355"/>
        <end position="663"/>
    </location>
</feature>
<dbReference type="EMBL" id="KQ086088">
    <property type="protein sequence ID" value="KLO08519.1"/>
    <property type="molecule type" value="Genomic_DNA"/>
</dbReference>
<feature type="domain" description="Gamma tubulin complex component C-terminal" evidence="7">
    <location>
        <begin position="747"/>
        <end position="987"/>
    </location>
</feature>
<evidence type="ECO:0000256" key="2">
    <source>
        <dbReference type="ARBA" id="ARBA00010337"/>
    </source>
</evidence>
<keyword evidence="10" id="KW-1185">Reference proteome</keyword>
<dbReference type="InterPro" id="IPR059169">
    <property type="entry name" value="GCP5_N_ext"/>
</dbReference>
<evidence type="ECO:0000256" key="1">
    <source>
        <dbReference type="ARBA" id="ARBA00004245"/>
    </source>
</evidence>
<dbReference type="InterPro" id="IPR042241">
    <property type="entry name" value="GCP_C_sf"/>
</dbReference>
<dbReference type="GO" id="GO:0000930">
    <property type="term" value="C:gamma-tubulin complex"/>
    <property type="evidence" value="ECO:0007669"/>
    <property type="project" value="TreeGrafter"/>
</dbReference>
<dbReference type="GO" id="GO:0031122">
    <property type="term" value="P:cytoplasmic microtubule organization"/>
    <property type="evidence" value="ECO:0007669"/>
    <property type="project" value="TreeGrafter"/>
</dbReference>
<dbReference type="GO" id="GO:0000922">
    <property type="term" value="C:spindle pole"/>
    <property type="evidence" value="ECO:0007669"/>
    <property type="project" value="InterPro"/>
</dbReference>
<dbReference type="PANTHER" id="PTHR19302">
    <property type="entry name" value="GAMMA TUBULIN COMPLEX PROTEIN"/>
    <property type="match status" value="1"/>
</dbReference>
<dbReference type="AlphaFoldDB" id="A0A0H2R9J7"/>